<sequence>MMGKRKTSLLLVLSFIFALLTFGIGGNVVNAATSGDYALKVGGQNSDNLNIDGGNYYVTGDPGQTVDLQLLVVNKSSDTRQFKFQVVTAYTNDKGTLAFDKTKVTDPSLKYPLRNYATPKDAVFKVPGNKTATLTFKVTVPKSKYNGTIMGGVTVSPYKEKAKGTVSSNGTLIKNKFSYSIPIQIKQKGAENEAPKYSVRTVRPALVLTSSGSHQGVNANVHNSTNGYAGALSATAVVTKKGDKSFKIKQNYEAQDIAPTTNYNLGISWGKRSFQSGEYHLKVTYKTAGGLKSWVLNKDFSITNDQAAKYNKLAGQKPNYLWLYVLLGILALAIILGLGIYLDRRNNNKDNNSNNTSRRRRR</sequence>
<dbReference type="InterPro" id="IPR021759">
    <property type="entry name" value="WxLIP_HBD"/>
</dbReference>
<protein>
    <submittedName>
        <fullName evidence="4">Cell surface protein</fullName>
    </submittedName>
</protein>
<dbReference type="InterPro" id="IPR010317">
    <property type="entry name" value="WxLIP_PGBD"/>
</dbReference>
<feature type="domain" description="WxL Interacting Protein host binding" evidence="3">
    <location>
        <begin position="169"/>
        <end position="312"/>
    </location>
</feature>
<evidence type="ECO:0000313" key="5">
    <source>
        <dbReference type="Proteomes" id="UP000051499"/>
    </source>
</evidence>
<accession>A0ABR5NR94</accession>
<organism evidence="4 5">
    <name type="scientific">Companilactobacillus kimchii DSM 13961 = JCM 10707</name>
    <dbReference type="NCBI Taxonomy" id="1423765"/>
    <lineage>
        <taxon>Bacteria</taxon>
        <taxon>Bacillati</taxon>
        <taxon>Bacillota</taxon>
        <taxon>Bacilli</taxon>
        <taxon>Lactobacillales</taxon>
        <taxon>Lactobacillaceae</taxon>
        <taxon>Companilactobacillus</taxon>
        <taxon>Companilactobacillus kimchii</taxon>
    </lineage>
</organism>
<evidence type="ECO:0000259" key="2">
    <source>
        <dbReference type="Pfam" id="PF06030"/>
    </source>
</evidence>
<feature type="domain" description="WxL Interacting Protein peptidoglycan binding" evidence="2">
    <location>
        <begin position="59"/>
        <end position="156"/>
    </location>
</feature>
<name>A0ABR5NR94_9LACO</name>
<keyword evidence="1" id="KW-0472">Membrane</keyword>
<dbReference type="Proteomes" id="UP000051499">
    <property type="component" value="Unassembled WGS sequence"/>
</dbReference>
<gene>
    <name evidence="4" type="ORF">FC97_GL001421</name>
</gene>
<dbReference type="Pfam" id="PF06030">
    <property type="entry name" value="WxLIP_PGBD"/>
    <property type="match status" value="1"/>
</dbReference>
<dbReference type="Pfam" id="PF11797">
    <property type="entry name" value="WxLIP_HBD"/>
    <property type="match status" value="1"/>
</dbReference>
<evidence type="ECO:0000313" key="4">
    <source>
        <dbReference type="EMBL" id="KRK50498.1"/>
    </source>
</evidence>
<keyword evidence="1" id="KW-0812">Transmembrane</keyword>
<evidence type="ECO:0000256" key="1">
    <source>
        <dbReference type="SAM" id="Phobius"/>
    </source>
</evidence>
<keyword evidence="1" id="KW-1133">Transmembrane helix</keyword>
<dbReference type="RefSeq" id="WP_082397603.1">
    <property type="nucleotide sequence ID" value="NZ_AZDH01000020.1"/>
</dbReference>
<evidence type="ECO:0000259" key="3">
    <source>
        <dbReference type="Pfam" id="PF11797"/>
    </source>
</evidence>
<comment type="caution">
    <text evidence="4">The sequence shown here is derived from an EMBL/GenBank/DDBJ whole genome shotgun (WGS) entry which is preliminary data.</text>
</comment>
<proteinExistence type="predicted"/>
<keyword evidence="5" id="KW-1185">Reference proteome</keyword>
<feature type="transmembrane region" description="Helical" evidence="1">
    <location>
        <begin position="321"/>
        <end position="342"/>
    </location>
</feature>
<reference evidence="4 5" key="1">
    <citation type="journal article" date="2015" name="Genome Announc.">
        <title>Expanding the biotechnology potential of lactobacilli through comparative genomics of 213 strains and associated genera.</title>
        <authorList>
            <person name="Sun Z."/>
            <person name="Harris H.M."/>
            <person name="McCann A."/>
            <person name="Guo C."/>
            <person name="Argimon S."/>
            <person name="Zhang W."/>
            <person name="Yang X."/>
            <person name="Jeffery I.B."/>
            <person name="Cooney J.C."/>
            <person name="Kagawa T.F."/>
            <person name="Liu W."/>
            <person name="Song Y."/>
            <person name="Salvetti E."/>
            <person name="Wrobel A."/>
            <person name="Rasinkangas P."/>
            <person name="Parkhill J."/>
            <person name="Rea M.C."/>
            <person name="O'Sullivan O."/>
            <person name="Ritari J."/>
            <person name="Douillard F.P."/>
            <person name="Paul Ross R."/>
            <person name="Yang R."/>
            <person name="Briner A.E."/>
            <person name="Felis G.E."/>
            <person name="de Vos W.M."/>
            <person name="Barrangou R."/>
            <person name="Klaenhammer T.R."/>
            <person name="Caufield P.W."/>
            <person name="Cui Y."/>
            <person name="Zhang H."/>
            <person name="O'Toole P.W."/>
        </authorList>
    </citation>
    <scope>NUCLEOTIDE SEQUENCE [LARGE SCALE GENOMIC DNA]</scope>
    <source>
        <strain evidence="4 5">DSM 13961</strain>
    </source>
</reference>
<dbReference type="EMBL" id="AZDH01000020">
    <property type="protein sequence ID" value="KRK50498.1"/>
    <property type="molecule type" value="Genomic_DNA"/>
</dbReference>